<name>A0A1G8X0L9_9BACT</name>
<evidence type="ECO:0000256" key="4">
    <source>
        <dbReference type="ARBA" id="ARBA00022842"/>
    </source>
</evidence>
<feature type="domain" description="Toprim" evidence="9">
    <location>
        <begin position="1"/>
        <end position="113"/>
    </location>
</feature>
<dbReference type="InterPro" id="IPR023405">
    <property type="entry name" value="Topo_IA_core_domain"/>
</dbReference>
<feature type="site" description="Interaction with DNA" evidence="8">
    <location>
        <position position="472"/>
    </location>
</feature>
<gene>
    <name evidence="8" type="primary">topA</name>
    <name evidence="11" type="ORF">SAMN05421823_101232</name>
</gene>
<dbReference type="PANTHER" id="PTHR42785">
    <property type="entry name" value="DNA TOPOISOMERASE, TYPE IA, CORE"/>
    <property type="match status" value="1"/>
</dbReference>
<dbReference type="OrthoDB" id="9803554at2"/>
<dbReference type="SMART" id="SM00493">
    <property type="entry name" value="TOPRIM"/>
    <property type="match status" value="1"/>
</dbReference>
<dbReference type="PANTHER" id="PTHR42785:SF1">
    <property type="entry name" value="DNA TOPOISOMERASE"/>
    <property type="match status" value="1"/>
</dbReference>
<evidence type="ECO:0000256" key="6">
    <source>
        <dbReference type="ARBA" id="ARBA00023125"/>
    </source>
</evidence>
<dbReference type="Pfam" id="PF13368">
    <property type="entry name" value="Toprim_C_rpt"/>
    <property type="match status" value="1"/>
</dbReference>
<dbReference type="InterPro" id="IPR013497">
    <property type="entry name" value="Topo_IA_cen"/>
</dbReference>
<dbReference type="HAMAP" id="MF_00952">
    <property type="entry name" value="Topoisom_1_prok"/>
    <property type="match status" value="1"/>
</dbReference>
<dbReference type="InterPro" id="IPR025589">
    <property type="entry name" value="Toprim_C_rpt"/>
</dbReference>
<sequence>MKLLIVESPNKIKKLKTLLDPSWEVAASVGHIRDLPRKSLGIDPLRGHKMLYEICHDKQKVVAGLRDRVQRVGKENIYLATDPDREGEAIAFHLCAALGLDFRTTPRVAFQELTKAAVTKALAAPRTVDLQLVAAQESRRAIDRLVGYRISPVLWKQLESGLSAGRVQSVALRLVVERERAIGAFTETYQFQVTGTFRTPKGDLLKAKRTQPLATEQDAEAYLNASIAKTFRVVSIETKPLTKNPPPPYATSSLQQDGVRKLKMSAKRVMEVAQKLFEAGHITYMRTDSVNLSEEAIQQATQRIRALYGEEYVEERRFKSKAGAQEAHEAIRPTHWESPAAGSTQDEQDLYDLIYRRALASQMQAARYEQTTVTIHSNVSDDEFISRAKVLLFDGYLKVYQEEADDKDDDENTTIQPVHEGDPLERKLLEARQAYTHPPKRYDQASLVSDLEKKGIGRPSTYASILSTLFYRAYVETKNAPGKSVTAVLLTLKGDTIQRKEKKEKLGAEKNKLHPTDKGQRLVGYMEEHFTQVMDYTFTAKCETLFDQVAEGKRGYKDLVPAFDRRLGIWLEATGERAGLSSPARELGQHEGHPVMIGESTYGPYLRYKDQFYKLTQPPADVTIESAIATIQAQQEERAKSLVAQVGKYYQIRRGPYGLYVTDGKVKASLPRGITAEEAATWKVEQCKQVVQDYKEWKKKQKAKAS</sequence>
<keyword evidence="3" id="KW-0479">Metal-binding</keyword>
<feature type="site" description="Interaction with DNA" evidence="8">
    <location>
        <position position="155"/>
    </location>
</feature>
<feature type="domain" description="Topo IA-type catalytic" evidence="10">
    <location>
        <begin position="129"/>
        <end position="571"/>
    </location>
</feature>
<dbReference type="InterPro" id="IPR013824">
    <property type="entry name" value="Topo_IA_cen_sub1"/>
</dbReference>
<feature type="site" description="Interaction with DNA" evidence="8">
    <location>
        <position position="139"/>
    </location>
</feature>
<evidence type="ECO:0000256" key="3">
    <source>
        <dbReference type="ARBA" id="ARBA00022723"/>
    </source>
</evidence>
<dbReference type="Pfam" id="PF01751">
    <property type="entry name" value="Toprim"/>
    <property type="match status" value="1"/>
</dbReference>
<feature type="site" description="Interaction with DNA" evidence="8">
    <location>
        <position position="31"/>
    </location>
</feature>
<dbReference type="Gene3D" id="1.10.460.10">
    <property type="entry name" value="Topoisomerase I, domain 2"/>
    <property type="match status" value="2"/>
</dbReference>
<dbReference type="InterPro" id="IPR006171">
    <property type="entry name" value="TOPRIM_dom"/>
</dbReference>
<feature type="site" description="Interaction with DNA" evidence="8">
    <location>
        <position position="140"/>
    </location>
</feature>
<dbReference type="STRING" id="1075417.SAMN05421823_101232"/>
<keyword evidence="6 8" id="KW-0238">DNA-binding</keyword>
<evidence type="ECO:0000313" key="11">
    <source>
        <dbReference type="EMBL" id="SDJ84073.1"/>
    </source>
</evidence>
<proteinExistence type="inferred from homology"/>
<comment type="similarity">
    <text evidence="2 8">Belongs to the type IA topoisomerase family.</text>
</comment>
<dbReference type="GO" id="GO:0003677">
    <property type="term" value="F:DNA binding"/>
    <property type="evidence" value="ECO:0007669"/>
    <property type="project" value="UniProtKB-KW"/>
</dbReference>
<feature type="site" description="Interaction with DNA" evidence="8">
    <location>
        <position position="148"/>
    </location>
</feature>
<evidence type="ECO:0000256" key="5">
    <source>
        <dbReference type="ARBA" id="ARBA00023029"/>
    </source>
</evidence>
<dbReference type="SUPFAM" id="SSF56712">
    <property type="entry name" value="Prokaryotic type I DNA topoisomerase"/>
    <property type="match status" value="1"/>
</dbReference>
<dbReference type="InterPro" id="IPR013825">
    <property type="entry name" value="Topo_IA_cen_sub2"/>
</dbReference>
<dbReference type="GO" id="GO:0046872">
    <property type="term" value="F:metal ion binding"/>
    <property type="evidence" value="ECO:0007669"/>
    <property type="project" value="UniProtKB-KW"/>
</dbReference>
<dbReference type="PROSITE" id="PS52039">
    <property type="entry name" value="TOPO_IA_2"/>
    <property type="match status" value="1"/>
</dbReference>
<dbReference type="EC" id="5.6.2.1" evidence="8"/>
<comment type="subunit">
    <text evidence="8">Monomer.</text>
</comment>
<dbReference type="Gene3D" id="2.70.20.10">
    <property type="entry name" value="Topoisomerase I, domain 3"/>
    <property type="match status" value="1"/>
</dbReference>
<comment type="catalytic activity">
    <reaction evidence="1 8">
        <text>ATP-independent breakage of single-stranded DNA, followed by passage and rejoining.</text>
        <dbReference type="EC" id="5.6.2.1"/>
    </reaction>
</comment>
<keyword evidence="4" id="KW-0460">Magnesium</keyword>
<dbReference type="PROSITE" id="PS50880">
    <property type="entry name" value="TOPRIM"/>
    <property type="match status" value="1"/>
</dbReference>
<dbReference type="GO" id="GO:0006265">
    <property type="term" value="P:DNA topological change"/>
    <property type="evidence" value="ECO:0007669"/>
    <property type="project" value="UniProtKB-UniRule"/>
</dbReference>
<dbReference type="NCBIfam" id="TIGR01051">
    <property type="entry name" value="topA_bact"/>
    <property type="match status" value="1"/>
</dbReference>
<dbReference type="InterPro" id="IPR003601">
    <property type="entry name" value="Topo_IA_2"/>
</dbReference>
<comment type="function">
    <text evidence="8">Releases the supercoiling and torsional tension of DNA, which is introduced during the DNA replication and transcription, by transiently cleaving and rejoining one strand of the DNA duplex. Introduces a single-strand break via transesterification at a target site in duplex DNA. The scissile phosphodiester is attacked by the catalytic tyrosine of the enzyme, resulting in the formation of a DNA-(5'-phosphotyrosyl)-enzyme intermediate and the expulsion of a 3'-OH DNA strand. The free DNA strand then undergoes passage around the unbroken strand, thus removing DNA supercoils. Finally, in the religation step, the DNA 3'-OH attacks the covalent intermediate to expel the active-site tyrosine and restore the DNA phosphodiester backbone.</text>
</comment>
<dbReference type="CDD" id="cd00186">
    <property type="entry name" value="TOP1Ac"/>
    <property type="match status" value="1"/>
</dbReference>
<evidence type="ECO:0000256" key="2">
    <source>
        <dbReference type="ARBA" id="ARBA00009446"/>
    </source>
</evidence>
<evidence type="ECO:0000259" key="10">
    <source>
        <dbReference type="PROSITE" id="PS52039"/>
    </source>
</evidence>
<feature type="region of interest" description="Interaction with DNA" evidence="8">
    <location>
        <begin position="163"/>
        <end position="168"/>
    </location>
</feature>
<dbReference type="InterPro" id="IPR013826">
    <property type="entry name" value="Topo_IA_cen_sub3"/>
</dbReference>
<dbReference type="PRINTS" id="PR00417">
    <property type="entry name" value="PRTPISMRASEI"/>
</dbReference>
<dbReference type="GO" id="GO:0003917">
    <property type="term" value="F:DNA topoisomerase type I (single strand cut, ATP-independent) activity"/>
    <property type="evidence" value="ECO:0007669"/>
    <property type="project" value="UniProtKB-UniRule"/>
</dbReference>
<organism evidence="11 12">
    <name type="scientific">Catalinimonas alkaloidigena</name>
    <dbReference type="NCBI Taxonomy" id="1075417"/>
    <lineage>
        <taxon>Bacteria</taxon>
        <taxon>Pseudomonadati</taxon>
        <taxon>Bacteroidota</taxon>
        <taxon>Cytophagia</taxon>
        <taxon>Cytophagales</taxon>
        <taxon>Catalimonadaceae</taxon>
        <taxon>Catalinimonas</taxon>
    </lineage>
</organism>
<dbReference type="SMART" id="SM00436">
    <property type="entry name" value="TOP1Bc"/>
    <property type="match status" value="1"/>
</dbReference>
<reference evidence="11 12" key="1">
    <citation type="submission" date="2016-10" db="EMBL/GenBank/DDBJ databases">
        <authorList>
            <person name="de Groot N.N."/>
        </authorList>
    </citation>
    <scope>NUCLEOTIDE SEQUENCE [LARGE SCALE GENOMIC DNA]</scope>
    <source>
        <strain evidence="11 12">DSM 25186</strain>
    </source>
</reference>
<evidence type="ECO:0000259" key="9">
    <source>
        <dbReference type="PROSITE" id="PS50880"/>
    </source>
</evidence>
<evidence type="ECO:0000256" key="8">
    <source>
        <dbReference type="HAMAP-Rule" id="MF_00952"/>
    </source>
</evidence>
<dbReference type="Proteomes" id="UP000198510">
    <property type="component" value="Unassembled WGS sequence"/>
</dbReference>
<feature type="active site" description="O-(5'-phospho-DNA)-tyrosine intermediate" evidence="8">
    <location>
        <position position="284"/>
    </location>
</feature>
<dbReference type="SMART" id="SM00437">
    <property type="entry name" value="TOP1Ac"/>
    <property type="match status" value="1"/>
</dbReference>
<keyword evidence="12" id="KW-1185">Reference proteome</keyword>
<keyword evidence="5 8" id="KW-0799">Topoisomerase</keyword>
<feature type="site" description="Interaction with DNA" evidence="8">
    <location>
        <position position="286"/>
    </location>
</feature>
<dbReference type="Pfam" id="PF01131">
    <property type="entry name" value="Topoisom_bac"/>
    <property type="match status" value="1"/>
</dbReference>
<evidence type="ECO:0000256" key="1">
    <source>
        <dbReference type="ARBA" id="ARBA00000213"/>
    </source>
</evidence>
<evidence type="ECO:0000256" key="7">
    <source>
        <dbReference type="ARBA" id="ARBA00023235"/>
    </source>
</evidence>
<dbReference type="InterPro" id="IPR028612">
    <property type="entry name" value="Topoisom_1_IA"/>
</dbReference>
<accession>A0A1G8X0L9</accession>
<dbReference type="AlphaFoldDB" id="A0A1G8X0L9"/>
<dbReference type="RefSeq" id="WP_089678068.1">
    <property type="nucleotide sequence ID" value="NZ_FNFO01000001.1"/>
</dbReference>
<dbReference type="InterPro" id="IPR003602">
    <property type="entry name" value="Topo_IA_DNA-bd_dom"/>
</dbReference>
<dbReference type="Gene3D" id="3.40.50.140">
    <property type="match status" value="1"/>
</dbReference>
<feature type="site" description="Interaction with DNA" evidence="8">
    <location>
        <position position="143"/>
    </location>
</feature>
<evidence type="ECO:0000313" key="12">
    <source>
        <dbReference type="Proteomes" id="UP000198510"/>
    </source>
</evidence>
<dbReference type="EMBL" id="FNFO01000001">
    <property type="protein sequence ID" value="SDJ84073.1"/>
    <property type="molecule type" value="Genomic_DNA"/>
</dbReference>
<dbReference type="InterPro" id="IPR005733">
    <property type="entry name" value="TopoI_bac-type"/>
</dbReference>
<dbReference type="InterPro" id="IPR000380">
    <property type="entry name" value="Topo_IA"/>
</dbReference>
<keyword evidence="7 8" id="KW-0413">Isomerase</keyword>
<dbReference type="Gene3D" id="1.10.290.10">
    <property type="entry name" value="Topoisomerase I, domain 4"/>
    <property type="match status" value="1"/>
</dbReference>
<protein>
    <recommendedName>
        <fullName evidence="8">DNA topoisomerase 1</fullName>
        <ecNumber evidence="8">5.6.2.1</ecNumber>
    </recommendedName>
    <alternativeName>
        <fullName evidence="8">DNA topoisomerase I</fullName>
    </alternativeName>
</protein>